<dbReference type="EMBL" id="JAUIZM010000004">
    <property type="protein sequence ID" value="KAK1388111.1"/>
    <property type="molecule type" value="Genomic_DNA"/>
</dbReference>
<sequence>MKQKDTFFCNKPLKKLHKAMEMSVRARPSWNGGNKYLVTMTDGGRPKKKKDKTNDIVEKRASDPTMMKRTRTSLKCGWCNEWGHNTRTCNSKRVDQENNSAIATHGGIIRPFKPPTQKKGPNCMDVEAVEGQKFTSLKNLQATRSMMQKNMGKRKD</sequence>
<evidence type="ECO:0000313" key="2">
    <source>
        <dbReference type="EMBL" id="KAK1388111.1"/>
    </source>
</evidence>
<evidence type="ECO:0000313" key="3">
    <source>
        <dbReference type="Proteomes" id="UP001237642"/>
    </source>
</evidence>
<accession>A0AAD8MWS0</accession>
<proteinExistence type="predicted"/>
<keyword evidence="3" id="KW-1185">Reference proteome</keyword>
<name>A0AAD8MWS0_9APIA</name>
<comment type="caution">
    <text evidence="2">The sequence shown here is derived from an EMBL/GenBank/DDBJ whole genome shotgun (WGS) entry which is preliminary data.</text>
</comment>
<dbReference type="AlphaFoldDB" id="A0AAD8MWS0"/>
<evidence type="ECO:0000256" key="1">
    <source>
        <dbReference type="SAM" id="MobiDB-lite"/>
    </source>
</evidence>
<reference evidence="2" key="1">
    <citation type="submission" date="2023-02" db="EMBL/GenBank/DDBJ databases">
        <title>Genome of toxic invasive species Heracleum sosnowskyi carries increased number of genes despite the absence of recent whole-genome duplications.</title>
        <authorList>
            <person name="Schelkunov M."/>
            <person name="Shtratnikova V."/>
            <person name="Makarenko M."/>
            <person name="Klepikova A."/>
            <person name="Omelchenko D."/>
            <person name="Novikova G."/>
            <person name="Obukhova E."/>
            <person name="Bogdanov V."/>
            <person name="Penin A."/>
            <person name="Logacheva M."/>
        </authorList>
    </citation>
    <scope>NUCLEOTIDE SEQUENCE</scope>
    <source>
        <strain evidence="2">Hsosn_3</strain>
        <tissue evidence="2">Leaf</tissue>
    </source>
</reference>
<reference evidence="2" key="2">
    <citation type="submission" date="2023-05" db="EMBL/GenBank/DDBJ databases">
        <authorList>
            <person name="Schelkunov M.I."/>
        </authorList>
    </citation>
    <scope>NUCLEOTIDE SEQUENCE</scope>
    <source>
        <strain evidence="2">Hsosn_3</strain>
        <tissue evidence="2">Leaf</tissue>
    </source>
</reference>
<feature type="region of interest" description="Disordered" evidence="1">
    <location>
        <begin position="35"/>
        <end position="70"/>
    </location>
</feature>
<dbReference type="Proteomes" id="UP001237642">
    <property type="component" value="Unassembled WGS sequence"/>
</dbReference>
<gene>
    <name evidence="2" type="ORF">POM88_016289</name>
</gene>
<feature type="compositionally biased region" description="Basic and acidic residues" evidence="1">
    <location>
        <begin position="52"/>
        <end position="62"/>
    </location>
</feature>
<protein>
    <submittedName>
        <fullName evidence="2">Uncharacterized protein</fullName>
    </submittedName>
</protein>
<organism evidence="2 3">
    <name type="scientific">Heracleum sosnowskyi</name>
    <dbReference type="NCBI Taxonomy" id="360622"/>
    <lineage>
        <taxon>Eukaryota</taxon>
        <taxon>Viridiplantae</taxon>
        <taxon>Streptophyta</taxon>
        <taxon>Embryophyta</taxon>
        <taxon>Tracheophyta</taxon>
        <taxon>Spermatophyta</taxon>
        <taxon>Magnoliopsida</taxon>
        <taxon>eudicotyledons</taxon>
        <taxon>Gunneridae</taxon>
        <taxon>Pentapetalae</taxon>
        <taxon>asterids</taxon>
        <taxon>campanulids</taxon>
        <taxon>Apiales</taxon>
        <taxon>Apiaceae</taxon>
        <taxon>Apioideae</taxon>
        <taxon>apioid superclade</taxon>
        <taxon>Tordylieae</taxon>
        <taxon>Tordyliinae</taxon>
        <taxon>Heracleum</taxon>
    </lineage>
</organism>